<name>A0A4S8MHR1_DENBC</name>
<evidence type="ECO:0000256" key="1">
    <source>
        <dbReference type="SAM" id="MobiDB-lite"/>
    </source>
</evidence>
<gene>
    <name evidence="2" type="ORF">K435DRAFT_654047</name>
</gene>
<reference evidence="2 3" key="1">
    <citation type="journal article" date="2019" name="Nat. Ecol. Evol.">
        <title>Megaphylogeny resolves global patterns of mushroom evolution.</title>
        <authorList>
            <person name="Varga T."/>
            <person name="Krizsan K."/>
            <person name="Foldi C."/>
            <person name="Dima B."/>
            <person name="Sanchez-Garcia M."/>
            <person name="Sanchez-Ramirez S."/>
            <person name="Szollosi G.J."/>
            <person name="Szarkandi J.G."/>
            <person name="Papp V."/>
            <person name="Albert L."/>
            <person name="Andreopoulos W."/>
            <person name="Angelini C."/>
            <person name="Antonin V."/>
            <person name="Barry K.W."/>
            <person name="Bougher N.L."/>
            <person name="Buchanan P."/>
            <person name="Buyck B."/>
            <person name="Bense V."/>
            <person name="Catcheside P."/>
            <person name="Chovatia M."/>
            <person name="Cooper J."/>
            <person name="Damon W."/>
            <person name="Desjardin D."/>
            <person name="Finy P."/>
            <person name="Geml J."/>
            <person name="Haridas S."/>
            <person name="Hughes K."/>
            <person name="Justo A."/>
            <person name="Karasinski D."/>
            <person name="Kautmanova I."/>
            <person name="Kiss B."/>
            <person name="Kocsube S."/>
            <person name="Kotiranta H."/>
            <person name="LaButti K.M."/>
            <person name="Lechner B.E."/>
            <person name="Liimatainen K."/>
            <person name="Lipzen A."/>
            <person name="Lukacs Z."/>
            <person name="Mihaltcheva S."/>
            <person name="Morgado L.N."/>
            <person name="Niskanen T."/>
            <person name="Noordeloos M.E."/>
            <person name="Ohm R.A."/>
            <person name="Ortiz-Santana B."/>
            <person name="Ovrebo C."/>
            <person name="Racz N."/>
            <person name="Riley R."/>
            <person name="Savchenko A."/>
            <person name="Shiryaev A."/>
            <person name="Soop K."/>
            <person name="Spirin V."/>
            <person name="Szebenyi C."/>
            <person name="Tomsovsky M."/>
            <person name="Tulloss R.E."/>
            <person name="Uehling J."/>
            <person name="Grigoriev I.V."/>
            <person name="Vagvolgyi C."/>
            <person name="Papp T."/>
            <person name="Martin F.M."/>
            <person name="Miettinen O."/>
            <person name="Hibbett D.S."/>
            <person name="Nagy L.G."/>
        </authorList>
    </citation>
    <scope>NUCLEOTIDE SEQUENCE [LARGE SCALE GENOMIC DNA]</scope>
    <source>
        <strain evidence="2 3">CBS 962.96</strain>
    </source>
</reference>
<dbReference type="Proteomes" id="UP000297245">
    <property type="component" value="Unassembled WGS sequence"/>
</dbReference>
<dbReference type="EMBL" id="ML179080">
    <property type="protein sequence ID" value="THV02141.1"/>
    <property type="molecule type" value="Genomic_DNA"/>
</dbReference>
<feature type="region of interest" description="Disordered" evidence="1">
    <location>
        <begin position="129"/>
        <end position="158"/>
    </location>
</feature>
<dbReference type="PANTHER" id="PTHR46929">
    <property type="entry name" value="EXPRESSED PROTEIN"/>
    <property type="match status" value="1"/>
</dbReference>
<sequence length="243" mass="27440">MPRVPKSGESRCVWTDTDDEIMIEELKVQKSKGNQAQSGWKPVAWTAVNDRVNTEGSKKGLPKTAKKTKVSGFGWDENKKMVVATDEWWEQHLKKHPSDAKWRTRAFPLYDDMFYLVHGIIATGNDTFHAGGTSEATPRSPLAPSPTPDDTLRESTPVDTSESVRVILQCQKNFANHKYSPPIPVLLLFHLVLKFFKHLPHPANVCVLIQIHLMLGLPPNHHVEVKLMHLLVLLMHLNPLVLV</sequence>
<accession>A0A4S8MHR1</accession>
<proteinExistence type="predicted"/>
<dbReference type="PANTHER" id="PTHR46929:SF3">
    <property type="entry name" value="MYB_SANT-LIKE DOMAIN-CONTAINING PROTEIN"/>
    <property type="match status" value="1"/>
</dbReference>
<organism evidence="2 3">
    <name type="scientific">Dendrothele bispora (strain CBS 962.96)</name>
    <dbReference type="NCBI Taxonomy" id="1314807"/>
    <lineage>
        <taxon>Eukaryota</taxon>
        <taxon>Fungi</taxon>
        <taxon>Dikarya</taxon>
        <taxon>Basidiomycota</taxon>
        <taxon>Agaricomycotina</taxon>
        <taxon>Agaricomycetes</taxon>
        <taxon>Agaricomycetidae</taxon>
        <taxon>Agaricales</taxon>
        <taxon>Agaricales incertae sedis</taxon>
        <taxon>Dendrothele</taxon>
    </lineage>
</organism>
<dbReference type="AlphaFoldDB" id="A0A4S8MHR1"/>
<protein>
    <submittedName>
        <fullName evidence="2">Uncharacterized protein</fullName>
    </submittedName>
</protein>
<evidence type="ECO:0000313" key="2">
    <source>
        <dbReference type="EMBL" id="THV02141.1"/>
    </source>
</evidence>
<keyword evidence="3" id="KW-1185">Reference proteome</keyword>
<dbReference type="OrthoDB" id="76215at2759"/>
<evidence type="ECO:0000313" key="3">
    <source>
        <dbReference type="Proteomes" id="UP000297245"/>
    </source>
</evidence>